<dbReference type="GO" id="GO:0000462">
    <property type="term" value="P:maturation of SSU-rRNA from tricistronic rRNA transcript (SSU-rRNA, 5.8S rRNA, LSU-rRNA)"/>
    <property type="evidence" value="ECO:0007669"/>
    <property type="project" value="TreeGrafter"/>
</dbReference>
<dbReference type="PANTHER" id="PTHR21738">
    <property type="entry name" value="RIBOSOMAL RNA PROCESSING PROTEIN 36 HOMOLOG"/>
    <property type="match status" value="1"/>
</dbReference>
<feature type="coiled-coil region" evidence="7">
    <location>
        <begin position="137"/>
        <end position="204"/>
    </location>
</feature>
<evidence type="ECO:0000256" key="2">
    <source>
        <dbReference type="ARBA" id="ARBA00009418"/>
    </source>
</evidence>
<proteinExistence type="inferred from homology"/>
<sequence>MSDEEDTLLNEDKDQDEIRKELSQMSFEDLQKLKEKLGCKIYKEALFGPRKVNKKTEFKRENKNRPREISSKKPVSRFREVVQVKNYIPRDPRFDSLCGTYDPKIFKRNYMFINDIKENDIKELKKKLVESRDPKEVKKIKYLIQRLENQLREEKRRNMKKQKEYAEKKEIVEAIRRGEKPVYKKKSEKRVLELVSQYEELKNSGKLKKHIQRLRKKNQQRDRRKLASADSE</sequence>
<dbReference type="GO" id="GO:0030686">
    <property type="term" value="C:90S preribosome"/>
    <property type="evidence" value="ECO:0007669"/>
    <property type="project" value="TreeGrafter"/>
</dbReference>
<gene>
    <name evidence="10" type="primary">LOC117205461</name>
</gene>
<dbReference type="Pfam" id="PF06102">
    <property type="entry name" value="RRP36"/>
    <property type="match status" value="1"/>
</dbReference>
<keyword evidence="7" id="KW-0175">Coiled coil</keyword>
<dbReference type="Proteomes" id="UP000515164">
    <property type="component" value="Unplaced"/>
</dbReference>
<comment type="similarity">
    <text evidence="2 6">Belongs to the RRP36 family.</text>
</comment>
<feature type="compositionally biased region" description="Basic and acidic residues" evidence="8">
    <location>
        <begin position="219"/>
        <end position="232"/>
    </location>
</feature>
<reference evidence="10" key="1">
    <citation type="submission" date="2025-08" db="UniProtKB">
        <authorList>
            <consortium name="RefSeq"/>
        </authorList>
    </citation>
    <scope>IDENTIFICATION</scope>
    <source>
        <tissue evidence="10">Muscle</tissue>
    </source>
</reference>
<evidence type="ECO:0000256" key="3">
    <source>
        <dbReference type="ARBA" id="ARBA00022517"/>
    </source>
</evidence>
<feature type="compositionally biased region" description="Basic residues" evidence="8">
    <location>
        <begin position="205"/>
        <end position="218"/>
    </location>
</feature>
<dbReference type="PANTHER" id="PTHR21738:SF0">
    <property type="entry name" value="RIBOSOMAL RNA PROCESSING PROTEIN 36 HOMOLOG"/>
    <property type="match status" value="1"/>
</dbReference>
<evidence type="ECO:0000256" key="6">
    <source>
        <dbReference type="RuleBase" id="RU368027"/>
    </source>
</evidence>
<keyword evidence="5 6" id="KW-0539">Nucleus</keyword>
<keyword evidence="4 6" id="KW-0698">rRNA processing</keyword>
<evidence type="ECO:0000256" key="8">
    <source>
        <dbReference type="SAM" id="MobiDB-lite"/>
    </source>
</evidence>
<dbReference type="GO" id="GO:0005730">
    <property type="term" value="C:nucleolus"/>
    <property type="evidence" value="ECO:0007669"/>
    <property type="project" value="UniProtKB-SubCell"/>
</dbReference>
<feature type="region of interest" description="Disordered" evidence="8">
    <location>
        <begin position="205"/>
        <end position="232"/>
    </location>
</feature>
<evidence type="ECO:0000256" key="1">
    <source>
        <dbReference type="ARBA" id="ARBA00004604"/>
    </source>
</evidence>
<keyword evidence="3 6" id="KW-0690">Ribosome biogenesis</keyword>
<dbReference type="KEGG" id="bbif:117205461"/>
<dbReference type="RefSeq" id="XP_033299772.1">
    <property type="nucleotide sequence ID" value="XM_033443881.1"/>
</dbReference>
<dbReference type="InterPro" id="IPR009292">
    <property type="entry name" value="RRP36"/>
</dbReference>
<dbReference type="AlphaFoldDB" id="A0A6P8MDQ7"/>
<evidence type="ECO:0000256" key="4">
    <source>
        <dbReference type="ARBA" id="ARBA00022552"/>
    </source>
</evidence>
<evidence type="ECO:0000256" key="5">
    <source>
        <dbReference type="ARBA" id="ARBA00023242"/>
    </source>
</evidence>
<comment type="function">
    <text evidence="6">Component of the 90S pre-ribosome involved in the maturation of rRNAs. Required for early cleavages of the pre-RNAs in the 40S ribosomal subunit maturation pathway.</text>
</comment>
<accession>A0A6P8MDQ7</accession>
<comment type="subunit">
    <text evidence="6">Associates with 90S and pre-40S pre-ribosomal particles.</text>
</comment>
<evidence type="ECO:0000256" key="7">
    <source>
        <dbReference type="SAM" id="Coils"/>
    </source>
</evidence>
<evidence type="ECO:0000313" key="10">
    <source>
        <dbReference type="RefSeq" id="XP_033299772.1"/>
    </source>
</evidence>
<organism evidence="9 10">
    <name type="scientific">Bombus bifarius</name>
    <dbReference type="NCBI Taxonomy" id="103933"/>
    <lineage>
        <taxon>Eukaryota</taxon>
        <taxon>Metazoa</taxon>
        <taxon>Ecdysozoa</taxon>
        <taxon>Arthropoda</taxon>
        <taxon>Hexapoda</taxon>
        <taxon>Insecta</taxon>
        <taxon>Pterygota</taxon>
        <taxon>Neoptera</taxon>
        <taxon>Endopterygota</taxon>
        <taxon>Hymenoptera</taxon>
        <taxon>Apocrita</taxon>
        <taxon>Aculeata</taxon>
        <taxon>Apoidea</taxon>
        <taxon>Anthophila</taxon>
        <taxon>Apidae</taxon>
        <taxon>Bombus</taxon>
        <taxon>Pyrobombus</taxon>
    </lineage>
</organism>
<keyword evidence="6" id="KW-0687">Ribonucleoprotein</keyword>
<dbReference type="GeneID" id="117205461"/>
<name>A0A6P8MDQ7_9HYME</name>
<evidence type="ECO:0000313" key="9">
    <source>
        <dbReference type="Proteomes" id="UP000515164"/>
    </source>
</evidence>
<comment type="subcellular location">
    <subcellularLocation>
        <location evidence="1 6">Nucleus</location>
        <location evidence="1 6">Nucleolus</location>
    </subcellularLocation>
</comment>
<keyword evidence="9" id="KW-1185">Reference proteome</keyword>
<protein>
    <recommendedName>
        <fullName evidence="6">rRNA biogenesis protein RRP36</fullName>
    </recommendedName>
</protein>